<protein>
    <submittedName>
        <fullName evidence="1">Uncharacterized protein</fullName>
    </submittedName>
</protein>
<evidence type="ECO:0000313" key="1">
    <source>
        <dbReference type="EMBL" id="JAA90098.1"/>
    </source>
</evidence>
<reference evidence="1" key="1">
    <citation type="journal article" date="2013" name="BMC Genomics">
        <title>Unscrambling butterfly oogenesis.</title>
        <authorList>
            <person name="Carter J.M."/>
            <person name="Baker S.C."/>
            <person name="Pink R."/>
            <person name="Carter D.R."/>
            <person name="Collins A."/>
            <person name="Tomlin J."/>
            <person name="Gibbs M."/>
            <person name="Breuker C.J."/>
        </authorList>
    </citation>
    <scope>NUCLEOTIDE SEQUENCE</scope>
    <source>
        <tissue evidence="1">Ovary</tissue>
    </source>
</reference>
<sequence length="68" mass="7575">MPKTSRNFKRSGKLGLSLLVLETRGMTVTPIVTVPPLFVFEISIHVNKMHGIVDHCHELLQTIHLSGV</sequence>
<dbReference type="EMBL" id="GAIX01002462">
    <property type="protein sequence ID" value="JAA90098.1"/>
    <property type="molecule type" value="Transcribed_RNA"/>
</dbReference>
<organism evidence="1">
    <name type="scientific">Pararge aegeria</name>
    <name type="common">speckled wood butterfly</name>
    <dbReference type="NCBI Taxonomy" id="116150"/>
    <lineage>
        <taxon>Eukaryota</taxon>
        <taxon>Metazoa</taxon>
        <taxon>Ecdysozoa</taxon>
        <taxon>Arthropoda</taxon>
        <taxon>Hexapoda</taxon>
        <taxon>Insecta</taxon>
        <taxon>Pterygota</taxon>
        <taxon>Neoptera</taxon>
        <taxon>Endopterygota</taxon>
        <taxon>Lepidoptera</taxon>
        <taxon>Glossata</taxon>
        <taxon>Ditrysia</taxon>
        <taxon>Papilionoidea</taxon>
        <taxon>Nymphalidae</taxon>
        <taxon>Satyrinae</taxon>
        <taxon>Satyrini</taxon>
        <taxon>Parargina</taxon>
        <taxon>Pararge</taxon>
    </lineage>
</organism>
<feature type="non-terminal residue" evidence="1">
    <location>
        <position position="68"/>
    </location>
</feature>
<reference evidence="1" key="2">
    <citation type="submission" date="2013-05" db="EMBL/GenBank/DDBJ databases">
        <authorList>
            <person name="Carter J.-M."/>
            <person name="Baker S.C."/>
            <person name="Pink R."/>
            <person name="Carter D.R.F."/>
            <person name="Collins A."/>
            <person name="Tomlin J."/>
            <person name="Gibbs M."/>
            <person name="Breuker C.J."/>
        </authorList>
    </citation>
    <scope>NUCLEOTIDE SEQUENCE</scope>
    <source>
        <tissue evidence="1">Ovary</tissue>
    </source>
</reference>
<proteinExistence type="predicted"/>
<name>S4PJW0_9NEOP</name>
<accession>S4PJW0</accession>
<dbReference type="AlphaFoldDB" id="S4PJW0"/>